<feature type="compositionally biased region" description="Low complexity" evidence="11">
    <location>
        <begin position="43"/>
        <end position="115"/>
    </location>
</feature>
<keyword evidence="6 10" id="KW-0378">Hydrolase</keyword>
<feature type="active site" description="Charge relay system" evidence="9 10">
    <location>
        <position position="524"/>
    </location>
</feature>
<gene>
    <name evidence="13" type="ORF">CRM94_09230</name>
</gene>
<keyword evidence="8" id="KW-0865">Zymogen</keyword>
<dbReference type="GO" id="GO:0004252">
    <property type="term" value="F:serine-type endopeptidase activity"/>
    <property type="evidence" value="ECO:0007669"/>
    <property type="project" value="UniProtKB-UniRule"/>
</dbReference>
<evidence type="ECO:0000256" key="2">
    <source>
        <dbReference type="ARBA" id="ARBA00011073"/>
    </source>
</evidence>
<evidence type="ECO:0000256" key="9">
    <source>
        <dbReference type="PIRSR" id="PIRSR615500-1"/>
    </source>
</evidence>
<keyword evidence="5" id="KW-0732">Signal</keyword>
<dbReference type="InterPro" id="IPR036852">
    <property type="entry name" value="Peptidase_S8/S53_dom_sf"/>
</dbReference>
<reference evidence="14" key="1">
    <citation type="submission" date="2017-09" db="EMBL/GenBank/DDBJ databases">
        <title>FDA dAtabase for Regulatory Grade micrObial Sequences (FDA-ARGOS): Supporting development and validation of Infectious Disease Dx tests.</title>
        <authorList>
            <person name="Minogue T."/>
            <person name="Wolcott M."/>
            <person name="Wasieloski L."/>
            <person name="Aguilar W."/>
            <person name="Moore D."/>
            <person name="Tallon L."/>
            <person name="Sadzewicz L."/>
            <person name="Ott S."/>
            <person name="Zhao X."/>
            <person name="Nagaraj S."/>
            <person name="Vavikolanu K."/>
            <person name="Aluvathingal J."/>
            <person name="Nadendla S."/>
            <person name="Sichtig H."/>
        </authorList>
    </citation>
    <scope>NUCLEOTIDE SEQUENCE [LARGE SCALE GENOMIC DNA]</scope>
    <source>
        <strain evidence="14">FDAARGOS_390</strain>
    </source>
</reference>
<sequence length="591" mass="58781">MKIERFHPAQLRPGQIRTLASVVSMTLIASVIAGCGGGGGGDSPSPAAGAAASTSSGTTSSSSSGTGASGSTSQMCTTTLAASQGNAAATNTSTSTSSGNSTGTPTSSSPSELSPFDAPVDHLIVKLAPATSASSANGARVMAAAVPDSTRISNLIGRVLTQWNSQRSQARIMAASSGNGGSLPSFDNVQLERTMSDGSAVVSLGKRVAATDAATLAQSFAADSDVAYAEPDRRLFASDLAPVTPSDPMYSQQWNDFNTAIGVNMPAAWALTTGASNLVTAVIDTGYRPHADIVGNLVAGYDFISDVNTGNNGHGRSADATDPGDWVTQAELSDSSSPFYNCASAPSNSSWHGTQVAGLIGATANNGTGIAGANWFGKIQPVRALGKCGGTTSDIADAMRWAAGISVPGVPDNATPAKVINLSLGGNGPCGSTFQSAINDVIARGVTVVVAAGNDGLANAQDRPANCTGVVAVGATDSTGKRAWYSNFSSEITLSAPGSNILSTSNTGTTSPGSDTYQLNSGTSLAAPQVAGVVSLMLTRNPNLTPAQISQKLAATARPSQIAATTASSCTAMAPGAGLMEAGAAVASATN</sequence>
<evidence type="ECO:0000259" key="12">
    <source>
        <dbReference type="Pfam" id="PF00082"/>
    </source>
</evidence>
<keyword evidence="3" id="KW-0964">Secreted</keyword>
<proteinExistence type="inferred from homology"/>
<evidence type="ECO:0000256" key="7">
    <source>
        <dbReference type="ARBA" id="ARBA00022825"/>
    </source>
</evidence>
<evidence type="ECO:0000256" key="10">
    <source>
        <dbReference type="PROSITE-ProRule" id="PRU01240"/>
    </source>
</evidence>
<dbReference type="AlphaFoldDB" id="A0A2A7SF52"/>
<dbReference type="Pfam" id="PF00082">
    <property type="entry name" value="Peptidase_S8"/>
    <property type="match status" value="1"/>
</dbReference>
<organism evidence="13 14">
    <name type="scientific">Burkholderia gladioli</name>
    <name type="common">Pseudomonas marginata</name>
    <name type="synonym">Phytomonas marginata</name>
    <dbReference type="NCBI Taxonomy" id="28095"/>
    <lineage>
        <taxon>Bacteria</taxon>
        <taxon>Pseudomonadati</taxon>
        <taxon>Pseudomonadota</taxon>
        <taxon>Betaproteobacteria</taxon>
        <taxon>Burkholderiales</taxon>
        <taxon>Burkholderiaceae</taxon>
        <taxon>Burkholderia</taxon>
    </lineage>
</organism>
<evidence type="ECO:0000256" key="8">
    <source>
        <dbReference type="ARBA" id="ARBA00023145"/>
    </source>
</evidence>
<dbReference type="Proteomes" id="UP000220629">
    <property type="component" value="Unassembled WGS sequence"/>
</dbReference>
<feature type="active site" description="Charge relay system" evidence="9 10">
    <location>
        <position position="352"/>
    </location>
</feature>
<dbReference type="InterPro" id="IPR050131">
    <property type="entry name" value="Peptidase_S8_subtilisin-like"/>
</dbReference>
<dbReference type="FunFam" id="3.40.50.200:FF:000022">
    <property type="entry name" value="Extracellular protease"/>
    <property type="match status" value="1"/>
</dbReference>
<dbReference type="PANTHER" id="PTHR43806">
    <property type="entry name" value="PEPTIDASE S8"/>
    <property type="match status" value="1"/>
</dbReference>
<evidence type="ECO:0000313" key="13">
    <source>
        <dbReference type="EMBL" id="PEH42314.1"/>
    </source>
</evidence>
<feature type="active site" description="Charge relay system" evidence="9 10">
    <location>
        <position position="284"/>
    </location>
</feature>
<dbReference type="PANTHER" id="PTHR43806:SF11">
    <property type="entry name" value="CEREVISIN-RELATED"/>
    <property type="match status" value="1"/>
</dbReference>
<comment type="subcellular location">
    <subcellularLocation>
        <location evidence="1">Secreted</location>
    </subcellularLocation>
</comment>
<dbReference type="InterPro" id="IPR000209">
    <property type="entry name" value="Peptidase_S8/S53_dom"/>
</dbReference>
<feature type="domain" description="Peptidase S8/S53" evidence="12">
    <location>
        <begin position="277"/>
        <end position="560"/>
    </location>
</feature>
<feature type="region of interest" description="Disordered" evidence="11">
    <location>
        <begin position="39"/>
        <end position="115"/>
    </location>
</feature>
<dbReference type="PROSITE" id="PS51257">
    <property type="entry name" value="PROKAR_LIPOPROTEIN"/>
    <property type="match status" value="1"/>
</dbReference>
<comment type="caution">
    <text evidence="13">The sequence shown here is derived from an EMBL/GenBank/DDBJ whole genome shotgun (WGS) entry which is preliminary data.</text>
</comment>
<name>A0A2A7SF52_BURGA</name>
<evidence type="ECO:0000256" key="1">
    <source>
        <dbReference type="ARBA" id="ARBA00004613"/>
    </source>
</evidence>
<evidence type="ECO:0000256" key="5">
    <source>
        <dbReference type="ARBA" id="ARBA00022729"/>
    </source>
</evidence>
<dbReference type="Gene3D" id="3.40.50.200">
    <property type="entry name" value="Peptidase S8/S53 domain"/>
    <property type="match status" value="1"/>
</dbReference>
<evidence type="ECO:0000313" key="14">
    <source>
        <dbReference type="Proteomes" id="UP000220629"/>
    </source>
</evidence>
<protein>
    <submittedName>
        <fullName evidence="13">Peptidase</fullName>
    </submittedName>
</protein>
<dbReference type="InterPro" id="IPR023828">
    <property type="entry name" value="Peptidase_S8_Ser-AS"/>
</dbReference>
<dbReference type="PROSITE" id="PS51892">
    <property type="entry name" value="SUBTILASE"/>
    <property type="match status" value="1"/>
</dbReference>
<evidence type="ECO:0000256" key="4">
    <source>
        <dbReference type="ARBA" id="ARBA00022670"/>
    </source>
</evidence>
<dbReference type="RefSeq" id="WP_098152112.1">
    <property type="nucleotide sequence ID" value="NZ_CP065596.1"/>
</dbReference>
<dbReference type="EMBL" id="PDDY01000001">
    <property type="protein sequence ID" value="PEH42314.1"/>
    <property type="molecule type" value="Genomic_DNA"/>
</dbReference>
<dbReference type="GO" id="GO:0006508">
    <property type="term" value="P:proteolysis"/>
    <property type="evidence" value="ECO:0007669"/>
    <property type="project" value="UniProtKB-KW"/>
</dbReference>
<dbReference type="PRINTS" id="PR00723">
    <property type="entry name" value="SUBTILISIN"/>
</dbReference>
<dbReference type="PROSITE" id="PS00138">
    <property type="entry name" value="SUBTILASE_SER"/>
    <property type="match status" value="1"/>
</dbReference>
<evidence type="ECO:0000256" key="3">
    <source>
        <dbReference type="ARBA" id="ARBA00022525"/>
    </source>
</evidence>
<dbReference type="SUPFAM" id="SSF52743">
    <property type="entry name" value="Subtilisin-like"/>
    <property type="match status" value="1"/>
</dbReference>
<keyword evidence="4 10" id="KW-0645">Protease</keyword>
<dbReference type="InterPro" id="IPR022398">
    <property type="entry name" value="Peptidase_S8_His-AS"/>
</dbReference>
<accession>A0A2A7SF52</accession>
<dbReference type="CDD" id="cd07496">
    <property type="entry name" value="Peptidases_S8_13"/>
    <property type="match status" value="1"/>
</dbReference>
<dbReference type="PROSITE" id="PS00137">
    <property type="entry name" value="SUBTILASE_HIS"/>
    <property type="match status" value="1"/>
</dbReference>
<comment type="similarity">
    <text evidence="2 10">Belongs to the peptidase S8 family.</text>
</comment>
<dbReference type="GO" id="GO:0005576">
    <property type="term" value="C:extracellular region"/>
    <property type="evidence" value="ECO:0007669"/>
    <property type="project" value="UniProtKB-SubCell"/>
</dbReference>
<evidence type="ECO:0000256" key="11">
    <source>
        <dbReference type="SAM" id="MobiDB-lite"/>
    </source>
</evidence>
<dbReference type="InterPro" id="IPR015500">
    <property type="entry name" value="Peptidase_S8_subtilisin-rel"/>
</dbReference>
<keyword evidence="7 10" id="KW-0720">Serine protease</keyword>
<dbReference type="InterPro" id="IPR034176">
    <property type="entry name" value="Peptidases_S8_13"/>
</dbReference>
<evidence type="ECO:0000256" key="6">
    <source>
        <dbReference type="ARBA" id="ARBA00022801"/>
    </source>
</evidence>